<dbReference type="InterPro" id="IPR019427">
    <property type="entry name" value="7TM_GPCR_serpentine_rcpt_Srw"/>
</dbReference>
<dbReference type="InterPro" id="IPR000276">
    <property type="entry name" value="GPCR_Rhodpsn"/>
</dbReference>
<organism evidence="9 10">
    <name type="scientific">Aromia moschata</name>
    <dbReference type="NCBI Taxonomy" id="1265417"/>
    <lineage>
        <taxon>Eukaryota</taxon>
        <taxon>Metazoa</taxon>
        <taxon>Ecdysozoa</taxon>
        <taxon>Arthropoda</taxon>
        <taxon>Hexapoda</taxon>
        <taxon>Insecta</taxon>
        <taxon>Pterygota</taxon>
        <taxon>Neoptera</taxon>
        <taxon>Endopterygota</taxon>
        <taxon>Coleoptera</taxon>
        <taxon>Polyphaga</taxon>
        <taxon>Cucujiformia</taxon>
        <taxon>Chrysomeloidea</taxon>
        <taxon>Cerambycidae</taxon>
        <taxon>Cerambycinae</taxon>
        <taxon>Callichromatini</taxon>
        <taxon>Aromia</taxon>
    </lineage>
</organism>
<dbReference type="EMBL" id="JAPWTK010000106">
    <property type="protein sequence ID" value="KAJ8949980.1"/>
    <property type="molecule type" value="Genomic_DNA"/>
</dbReference>
<comment type="subcellular location">
    <subcellularLocation>
        <location evidence="1">Membrane</location>
    </subcellularLocation>
</comment>
<dbReference type="PROSITE" id="PS50262">
    <property type="entry name" value="G_PROTEIN_RECEP_F1_2"/>
    <property type="match status" value="1"/>
</dbReference>
<dbReference type="GO" id="GO:0016020">
    <property type="term" value="C:membrane"/>
    <property type="evidence" value="ECO:0007669"/>
    <property type="project" value="UniProtKB-SubCell"/>
</dbReference>
<keyword evidence="4 7" id="KW-1133">Transmembrane helix</keyword>
<reference evidence="9" key="1">
    <citation type="journal article" date="2023" name="Insect Mol. Biol.">
        <title>Genome sequencing provides insights into the evolution of gene families encoding plant cell wall-degrading enzymes in longhorned beetles.</title>
        <authorList>
            <person name="Shin N.R."/>
            <person name="Okamura Y."/>
            <person name="Kirsch R."/>
            <person name="Pauchet Y."/>
        </authorList>
    </citation>
    <scope>NUCLEOTIDE SEQUENCE</scope>
    <source>
        <strain evidence="9">AMC_N1</strain>
    </source>
</reference>
<evidence type="ECO:0000259" key="8">
    <source>
        <dbReference type="PROSITE" id="PS50262"/>
    </source>
</evidence>
<feature type="transmembrane region" description="Helical" evidence="7">
    <location>
        <begin position="158"/>
        <end position="179"/>
    </location>
</feature>
<dbReference type="InterPro" id="IPR017452">
    <property type="entry name" value="GPCR_Rhodpsn_7TM"/>
</dbReference>
<feature type="non-terminal residue" evidence="9">
    <location>
        <position position="526"/>
    </location>
</feature>
<accession>A0AAV8YFZ7</accession>
<feature type="transmembrane region" description="Helical" evidence="7">
    <location>
        <begin position="80"/>
        <end position="105"/>
    </location>
</feature>
<feature type="transmembrane region" description="Helical" evidence="7">
    <location>
        <begin position="117"/>
        <end position="138"/>
    </location>
</feature>
<keyword evidence="3 7" id="KW-0812">Transmembrane</keyword>
<dbReference type="PANTHER" id="PTHR46641:SF22">
    <property type="entry name" value="PROCTOLIN RECEPTOR, ISOFORM A"/>
    <property type="match status" value="1"/>
</dbReference>
<keyword evidence="10" id="KW-1185">Reference proteome</keyword>
<evidence type="ECO:0000256" key="3">
    <source>
        <dbReference type="ARBA" id="ARBA00022692"/>
    </source>
</evidence>
<evidence type="ECO:0000256" key="5">
    <source>
        <dbReference type="ARBA" id="ARBA00023136"/>
    </source>
</evidence>
<feature type="region of interest" description="Disordered" evidence="6">
    <location>
        <begin position="495"/>
        <end position="526"/>
    </location>
</feature>
<feature type="domain" description="G-protein coupled receptors family 1 profile" evidence="8">
    <location>
        <begin position="92"/>
        <end position="465"/>
    </location>
</feature>
<evidence type="ECO:0000256" key="4">
    <source>
        <dbReference type="ARBA" id="ARBA00022989"/>
    </source>
</evidence>
<dbReference type="AlphaFoldDB" id="A0AAV8YFZ7"/>
<proteinExistence type="inferred from homology"/>
<feature type="transmembrane region" description="Helical" evidence="7">
    <location>
        <begin position="200"/>
        <end position="220"/>
    </location>
</feature>
<feature type="transmembrane region" description="Helical" evidence="7">
    <location>
        <begin position="449"/>
        <end position="468"/>
    </location>
</feature>
<dbReference type="Pfam" id="PF00001">
    <property type="entry name" value="7tm_1"/>
    <property type="match status" value="1"/>
</dbReference>
<dbReference type="Proteomes" id="UP001162162">
    <property type="component" value="Unassembled WGS sequence"/>
</dbReference>
<dbReference type="SMART" id="SM01381">
    <property type="entry name" value="7TM_GPCR_Srsx"/>
    <property type="match status" value="1"/>
</dbReference>
<dbReference type="PRINTS" id="PR00237">
    <property type="entry name" value="GPCRRHODOPSN"/>
</dbReference>
<feature type="compositionally biased region" description="Basic and acidic residues" evidence="6">
    <location>
        <begin position="515"/>
        <end position="526"/>
    </location>
</feature>
<feature type="transmembrane region" description="Helical" evidence="7">
    <location>
        <begin position="356"/>
        <end position="382"/>
    </location>
</feature>
<evidence type="ECO:0000313" key="10">
    <source>
        <dbReference type="Proteomes" id="UP001162162"/>
    </source>
</evidence>
<evidence type="ECO:0000256" key="2">
    <source>
        <dbReference type="ARBA" id="ARBA00010663"/>
    </source>
</evidence>
<dbReference type="Pfam" id="PF10324">
    <property type="entry name" value="7TM_GPCR_Srw"/>
    <property type="match status" value="1"/>
</dbReference>
<dbReference type="PANTHER" id="PTHR46641">
    <property type="entry name" value="FMRFAMIDE RECEPTOR-RELATED"/>
    <property type="match status" value="1"/>
</dbReference>
<sequence>MLKNKVLSKNCNELLEQPARDTYISSKCMVYLLCFFFAGRYIYRPLGNASLFCVERKMDGPEDPATAALLEASRFWVQKVLVPITVTIGITGNTISVMVLTSYICLARKRMRNSTNIYLSALAIADIIHLFFVFLLSFRHYSNIHDGKYALYWRFHGLSYWFCDAASSTSIWLTVSFTVERYIAVCHPIRGNYFCTERRAKCVIVIVYIFCIITTASTTFERQLTANETCIEECKSDSKNSELGGGGDHSSVYLERVVLSNSSNRPFVVFVPHPENALNITQNKVIKTNLTVQELLHPKTTAFALTINNVTESSVLERPPKLTEVAPINTTSTLIDNNVEPTKLGQNEVYKSFINWYSAVVFVLLPLVLIATFNCFLINAVYRSQRMRRTMTNSQESISYSNEKRITVMLISVVILFIVCHTPSSIYLIFNVFHESTTKKELNIELRNIFNFFQIFNASCNFLLYCFMSKKFRSTFKQLFFERRKERRDTIMLSSTKSRNSQKFDPKRHGVIRRNASEYRTPRDLE</sequence>
<dbReference type="SUPFAM" id="SSF81321">
    <property type="entry name" value="Family A G protein-coupled receptor-like"/>
    <property type="match status" value="1"/>
</dbReference>
<evidence type="ECO:0000256" key="1">
    <source>
        <dbReference type="ARBA" id="ARBA00004370"/>
    </source>
</evidence>
<comment type="similarity">
    <text evidence="2">Belongs to the G-protein coupled receptor 1 family.</text>
</comment>
<feature type="transmembrane region" description="Helical" evidence="7">
    <location>
        <begin position="406"/>
        <end position="429"/>
    </location>
</feature>
<dbReference type="GO" id="GO:0008528">
    <property type="term" value="F:G protein-coupled peptide receptor activity"/>
    <property type="evidence" value="ECO:0007669"/>
    <property type="project" value="InterPro"/>
</dbReference>
<dbReference type="CDD" id="cd14978">
    <property type="entry name" value="7tmA_FMRFamide_R-like"/>
    <property type="match status" value="1"/>
</dbReference>
<keyword evidence="5 7" id="KW-0472">Membrane</keyword>
<name>A0AAV8YFZ7_9CUCU</name>
<evidence type="ECO:0000313" key="9">
    <source>
        <dbReference type="EMBL" id="KAJ8949980.1"/>
    </source>
</evidence>
<dbReference type="InterPro" id="IPR052954">
    <property type="entry name" value="GPCR-Ligand_Int"/>
</dbReference>
<evidence type="ECO:0000256" key="7">
    <source>
        <dbReference type="SAM" id="Phobius"/>
    </source>
</evidence>
<comment type="caution">
    <text evidence="9">The sequence shown here is derived from an EMBL/GenBank/DDBJ whole genome shotgun (WGS) entry which is preliminary data.</text>
</comment>
<dbReference type="Gene3D" id="1.20.1070.10">
    <property type="entry name" value="Rhodopsin 7-helix transmembrane proteins"/>
    <property type="match status" value="2"/>
</dbReference>
<evidence type="ECO:0000256" key="6">
    <source>
        <dbReference type="SAM" id="MobiDB-lite"/>
    </source>
</evidence>
<gene>
    <name evidence="9" type="ORF">NQ318_002389</name>
</gene>
<feature type="transmembrane region" description="Helical" evidence="7">
    <location>
        <begin position="24"/>
        <end position="43"/>
    </location>
</feature>
<protein>
    <recommendedName>
        <fullName evidence="8">G-protein coupled receptors family 1 profile domain-containing protein</fullName>
    </recommendedName>
</protein>